<dbReference type="GO" id="GO:0004386">
    <property type="term" value="F:helicase activity"/>
    <property type="evidence" value="ECO:0007669"/>
    <property type="project" value="UniProtKB-KW"/>
</dbReference>
<dbReference type="Pfam" id="PF00271">
    <property type="entry name" value="Helicase_C"/>
    <property type="match status" value="1"/>
</dbReference>
<dbReference type="InterPro" id="IPR052511">
    <property type="entry name" value="ATP-dep_Helicase"/>
</dbReference>
<feature type="compositionally biased region" description="Basic and acidic residues" evidence="3">
    <location>
        <begin position="1215"/>
        <end position="1226"/>
    </location>
</feature>
<dbReference type="InterPro" id="IPR011545">
    <property type="entry name" value="DEAD/DEAH_box_helicase_dom"/>
</dbReference>
<dbReference type="InterPro" id="IPR027417">
    <property type="entry name" value="P-loop_NTPase"/>
</dbReference>
<comment type="caution">
    <text evidence="6">The sequence shown here is derived from an EMBL/GenBank/DDBJ whole genome shotgun (WGS) entry which is preliminary data.</text>
</comment>
<dbReference type="Pfam" id="PF09369">
    <property type="entry name" value="MZB"/>
    <property type="match status" value="1"/>
</dbReference>
<dbReference type="SMART" id="SM00490">
    <property type="entry name" value="HELICc"/>
    <property type="match status" value="1"/>
</dbReference>
<dbReference type="Gene3D" id="3.40.50.300">
    <property type="entry name" value="P-loop containing nucleotide triphosphate hydrolases"/>
    <property type="match status" value="2"/>
</dbReference>
<dbReference type="PANTHER" id="PTHR47962">
    <property type="entry name" value="ATP-DEPENDENT HELICASE LHR-RELATED-RELATED"/>
    <property type="match status" value="1"/>
</dbReference>
<keyword evidence="1" id="KW-0547">Nucleotide-binding</keyword>
<dbReference type="PROSITE" id="PS51192">
    <property type="entry name" value="HELICASE_ATP_BIND_1"/>
    <property type="match status" value="1"/>
</dbReference>
<organism evidence="6 7">
    <name type="scientific">Nocardiopsis rhodophaea</name>
    <dbReference type="NCBI Taxonomy" id="280238"/>
    <lineage>
        <taxon>Bacteria</taxon>
        <taxon>Bacillati</taxon>
        <taxon>Actinomycetota</taxon>
        <taxon>Actinomycetes</taxon>
        <taxon>Streptosporangiales</taxon>
        <taxon>Nocardiopsidaceae</taxon>
        <taxon>Nocardiopsis</taxon>
    </lineage>
</organism>
<keyword evidence="6" id="KW-0378">Hydrolase</keyword>
<feature type="domain" description="Helicase ATP-binding" evidence="4">
    <location>
        <begin position="113"/>
        <end position="287"/>
    </location>
</feature>
<accession>A0ABP5EKB2</accession>
<evidence type="ECO:0000259" key="5">
    <source>
        <dbReference type="PROSITE" id="PS51194"/>
    </source>
</evidence>
<feature type="region of interest" description="Disordered" evidence="3">
    <location>
        <begin position="1203"/>
        <end position="1228"/>
    </location>
</feature>
<evidence type="ECO:0000256" key="3">
    <source>
        <dbReference type="SAM" id="MobiDB-lite"/>
    </source>
</evidence>
<dbReference type="EMBL" id="BAAAPC010000012">
    <property type="protein sequence ID" value="GAA2000773.1"/>
    <property type="molecule type" value="Genomic_DNA"/>
</dbReference>
<evidence type="ECO:0000259" key="4">
    <source>
        <dbReference type="PROSITE" id="PS51192"/>
    </source>
</evidence>
<dbReference type="Pfam" id="PF00270">
    <property type="entry name" value="DEAD"/>
    <property type="match status" value="1"/>
</dbReference>
<reference evidence="7" key="1">
    <citation type="journal article" date="2019" name="Int. J. Syst. Evol. Microbiol.">
        <title>The Global Catalogue of Microorganisms (GCM) 10K type strain sequencing project: providing services to taxonomists for standard genome sequencing and annotation.</title>
        <authorList>
            <consortium name="The Broad Institute Genomics Platform"/>
            <consortium name="The Broad Institute Genome Sequencing Center for Infectious Disease"/>
            <person name="Wu L."/>
            <person name="Ma J."/>
        </authorList>
    </citation>
    <scope>NUCLEOTIDE SEQUENCE [LARGE SCALE GENOMIC DNA]</scope>
    <source>
        <strain evidence="7">JCM 15313</strain>
    </source>
</reference>
<evidence type="ECO:0000313" key="6">
    <source>
        <dbReference type="EMBL" id="GAA2000773.1"/>
    </source>
</evidence>
<evidence type="ECO:0000313" key="7">
    <source>
        <dbReference type="Proteomes" id="UP001501585"/>
    </source>
</evidence>
<gene>
    <name evidence="6" type="ORF">GCM10009799_30070</name>
</gene>
<dbReference type="PROSITE" id="PS51194">
    <property type="entry name" value="HELICASE_CTER"/>
    <property type="match status" value="1"/>
</dbReference>
<keyword evidence="2" id="KW-0067">ATP-binding</keyword>
<name>A0ABP5EKB2_9ACTN</name>
<dbReference type="InterPro" id="IPR001650">
    <property type="entry name" value="Helicase_C-like"/>
</dbReference>
<dbReference type="PANTHER" id="PTHR47962:SF5">
    <property type="entry name" value="ATP-DEPENDENT HELICASE LHR-RELATED"/>
    <property type="match status" value="1"/>
</dbReference>
<dbReference type="Proteomes" id="UP001501585">
    <property type="component" value="Unassembled WGS sequence"/>
</dbReference>
<dbReference type="InterPro" id="IPR018973">
    <property type="entry name" value="MZB"/>
</dbReference>
<keyword evidence="6" id="KW-0347">Helicase</keyword>
<proteinExistence type="predicted"/>
<dbReference type="SUPFAM" id="SSF52540">
    <property type="entry name" value="P-loop containing nucleoside triphosphate hydrolases"/>
    <property type="match status" value="2"/>
</dbReference>
<feature type="domain" description="Helicase C-terminal" evidence="5">
    <location>
        <begin position="946"/>
        <end position="1091"/>
    </location>
</feature>
<keyword evidence="7" id="KW-1185">Reference proteome</keyword>
<dbReference type="SMART" id="SM00487">
    <property type="entry name" value="DEXDc"/>
    <property type="match status" value="1"/>
</dbReference>
<evidence type="ECO:0000256" key="2">
    <source>
        <dbReference type="ARBA" id="ARBA00022840"/>
    </source>
</evidence>
<protein>
    <submittedName>
        <fullName evidence="6">DEAD/DEAH box helicase</fullName>
    </submittedName>
</protein>
<evidence type="ECO:0000256" key="1">
    <source>
        <dbReference type="ARBA" id="ARBA00022741"/>
    </source>
</evidence>
<dbReference type="CDD" id="cd17923">
    <property type="entry name" value="DEXHc_Hrq1-like"/>
    <property type="match status" value="1"/>
</dbReference>
<dbReference type="InterPro" id="IPR014001">
    <property type="entry name" value="Helicase_ATP-bd"/>
</dbReference>
<sequence length="1753" mass="195887">MPSGIFTGNQVAMDVFSVHDRLIQDYSEYTSSLVQVRDPDIARHLRDEQEQKVRWPDPWLSLNPSFATGGTVSELVSEGLVRPECERFFRDKKNPDDPGHRPLTLHRHQREAIQAAATGESYVLTTGTGSGKSLSYIIPIVDSVLRDPRPNRLKAIVVYPMNALANSQHHELEKYLKWGLSRREQSVRFASYTGQENPEQRDQVFKRPPDILLTNYVMLEYLLTRPHERDQLLKIAQGLHFLVLDELHTYRGRQGADVAMLVRRLRDACGAPRLQCIGTSATMASTRTFTEAQERVSEVATQLFGTTVKPAHVIGETLRRATETPVHSREQLVASVHAALEAGAADRGYAELAADPLAGWAESVFGLTDEPTDVPDAPPRLVRSAPITVPEAARQLSEVAALGVDQCEHALQEILQQGARARHPETQRPLFAFRLHQFLSKGDTVYVSLEPPKERYITGKYQVSVPGQRHKVLLPLAFCRECGQEYVVVARTTSTSHPPVYTARQEQDAGGGNEVNGYLYISDDHPWPADPIKEQRLPDSWWATADDGSGQVLPRFRDKLPQEKWIDTAGRETAEGNGLRAWYVPAPFRFCLRCRVSYEEPRANDFAKLATFAAEGRSSAVTLVSGSILHGLEEQDNLPLQARKLLTFVDNRQDASLQAGHFNDFAQVTQLRAALHRAAEQAGDSGLRHDTIAERVTDVLGLEMADFAQNPRVKFSQKEAVLSALRGVVGYRVYADLKDGWRVTMPNLEQTGLIRFDYVDLAEIAEDDECWQRRAFGKDEVNVSAYLRDASPDLRYHLAKILLDEMRRALAVDVDVFTQAGFERLVSQSDQLLQGPWAVQQDEDRVIPGTVYTVPGRKGGLRTDKHITARGAFGRYLRHPGRFEQVRPGVISTDDAQLVIDDLVGVLTDLGLLARTDEGPSGTGYRLKSSALVWQAGDGTSGASDPLRKFVDEEVGARVNHFFRDLYREGSARFRRLQAKEHTAQVPADDRKEREQAFRDGVLKLLYCSPTMELGVDISTLNAVSMRNVPPTPANYAQRSGRAGRSGHPALVTTYCSTGSAHDQYYFRRSDQMVAGSVQPPRLDLANEDLIRSHVQAIWLAETGAHLGSGMADILDVSADPDTLPTLRLQPHVVTAAHDARASGRAVERAAAALRGLNLQESSWWYDGWIEDVVRAAPGRLNEACERWRGLYLAALKEQRTQNRHVVDTANSPRARNEAKARRTHAETQQQLLLNQDKNHQFSDFYTYRYFAAEGFLPGYSFPRLPLAAYIPARRERGTYLQRPRFIAVSEFGPGALIYHEGQRYEVTSVQVPTDGGELTTAEARICSACGYWHDRQAGTDRCDECDGPLTTIMTGLMRLETVYTVRRQRISSDEEERRRAGFELRTTFRFSDHGTRSGRHSAEVLASDGAKLADLVYGDTATVRVINIGRRRRRDANDIGYWLDSVKGRWLSEAKAMEDVPDEEGLGAFRDANKPVKVTPYVEDRKNILVLRWAYPLDEGKAVTLRYALERAVEAVFQLEDSELSSQDLPDPEGRGRMLFIESAEGGAGVLRQLRDDPLKLSEVAEAALGIIHVQRDGTDLGHADGATERCERGCYDCLLSYTNQKDHTSIDRLSVVDVLCDLASARTEAIGGTAASREEHAAELDRLAESGLERRLLSVLSEGGYRLPDEAQVTVPEAHARPDFVYRLRGTDVAVFVDGPHHDSARQTERDMEASYRLEDHAWLVVRFPHDADWTGIIASYPNVFGSGRRR</sequence>